<keyword evidence="8" id="KW-0677">Repeat</keyword>
<dbReference type="AlphaFoldDB" id="K2NP17"/>
<keyword evidence="11" id="KW-0472">Membrane</keyword>
<evidence type="ECO:0000256" key="5">
    <source>
        <dbReference type="ARBA" id="ARBA00022660"/>
    </source>
</evidence>
<dbReference type="InterPro" id="IPR009056">
    <property type="entry name" value="Cyt_c-like_dom"/>
</dbReference>
<evidence type="ECO:0000256" key="12">
    <source>
        <dbReference type="PIRSR" id="PIRSR000018-50"/>
    </source>
</evidence>
<evidence type="ECO:0000256" key="9">
    <source>
        <dbReference type="ARBA" id="ARBA00022982"/>
    </source>
</evidence>
<dbReference type="eggNOG" id="COG2010">
    <property type="taxonomic scope" value="Bacteria"/>
</dbReference>
<feature type="binding site" description="covalent" evidence="12">
    <location>
        <position position="345"/>
    </location>
    <ligand>
        <name>heme c</name>
        <dbReference type="ChEBI" id="CHEBI:61717"/>
        <label>3</label>
    </ligand>
</feature>
<dbReference type="Proteomes" id="UP000007374">
    <property type="component" value="Unassembled WGS sequence"/>
</dbReference>
<dbReference type="PANTHER" id="PTHR35008">
    <property type="entry name" value="BLL4482 PROTEIN-RELATED"/>
    <property type="match status" value="1"/>
</dbReference>
<dbReference type="Gene3D" id="1.10.760.10">
    <property type="entry name" value="Cytochrome c-like domain"/>
    <property type="match status" value="3"/>
</dbReference>
<keyword evidence="2" id="KW-0813">Transport</keyword>
<dbReference type="InterPro" id="IPR051459">
    <property type="entry name" value="Cytochrome_c-type_DH"/>
</dbReference>
<dbReference type="GO" id="GO:0009055">
    <property type="term" value="F:electron transfer activity"/>
    <property type="evidence" value="ECO:0007669"/>
    <property type="project" value="InterPro"/>
</dbReference>
<evidence type="ECO:0000256" key="4">
    <source>
        <dbReference type="ARBA" id="ARBA00022617"/>
    </source>
</evidence>
<dbReference type="GO" id="GO:0020037">
    <property type="term" value="F:heme binding"/>
    <property type="evidence" value="ECO:0007669"/>
    <property type="project" value="InterPro"/>
</dbReference>
<keyword evidence="4 12" id="KW-0349">Heme</keyword>
<evidence type="ECO:0000256" key="3">
    <source>
        <dbReference type="ARBA" id="ARBA00022475"/>
    </source>
</evidence>
<feature type="binding site" description="axial binding residue" evidence="13">
    <location>
        <position position="60"/>
    </location>
    <ligand>
        <name>heme c</name>
        <dbReference type="ChEBI" id="CHEBI:61717"/>
        <label>1</label>
    </ligand>
    <ligandPart>
        <name>Fe</name>
        <dbReference type="ChEBI" id="CHEBI:18248"/>
    </ligandPart>
</feature>
<feature type="binding site" description="axial binding residue" evidence="13">
    <location>
        <position position="346"/>
    </location>
    <ligand>
        <name>heme c</name>
        <dbReference type="ChEBI" id="CHEBI:61717"/>
        <label>3</label>
    </ligand>
    <ligandPart>
        <name>Fe</name>
        <dbReference type="ChEBI" id="CHEBI:18248"/>
    </ligandPart>
</feature>
<dbReference type="GO" id="GO:0005886">
    <property type="term" value="C:plasma membrane"/>
    <property type="evidence" value="ECO:0007669"/>
    <property type="project" value="UniProtKB-SubCell"/>
</dbReference>
<feature type="binding site" description="covalent" evidence="12">
    <location>
        <position position="56"/>
    </location>
    <ligand>
        <name>heme c</name>
        <dbReference type="ChEBI" id="CHEBI:61717"/>
        <label>1</label>
    </ligand>
</feature>
<proteinExistence type="predicted"/>
<comment type="caution">
    <text evidence="16">The sequence shown here is derived from an EMBL/GenBank/DDBJ whole genome shotgun (WGS) entry which is preliminary data.</text>
</comment>
<evidence type="ECO:0000256" key="8">
    <source>
        <dbReference type="ARBA" id="ARBA00022737"/>
    </source>
</evidence>
<comment type="cofactor">
    <cofactor evidence="12">
        <name>heme c</name>
        <dbReference type="ChEBI" id="CHEBI:61717"/>
    </cofactor>
    <text evidence="12">Binds 3 heme c groups covalently per subunit.</text>
</comment>
<keyword evidence="9" id="KW-0249">Electron transport</keyword>
<evidence type="ECO:0000256" key="14">
    <source>
        <dbReference type="SAM" id="MobiDB-lite"/>
    </source>
</evidence>
<evidence type="ECO:0000256" key="11">
    <source>
        <dbReference type="ARBA" id="ARBA00023136"/>
    </source>
</evidence>
<dbReference type="PIRSF" id="PIRSF000018">
    <property type="entry name" value="Mb_ADH_cyt_c"/>
    <property type="match status" value="1"/>
</dbReference>
<feature type="domain" description="Cytochrome c" evidence="15">
    <location>
        <begin position="187"/>
        <end position="299"/>
    </location>
</feature>
<feature type="region of interest" description="Disordered" evidence="14">
    <location>
        <begin position="302"/>
        <end position="326"/>
    </location>
</feature>
<feature type="binding site" description="covalent" evidence="12">
    <location>
        <position position="342"/>
    </location>
    <ligand>
        <name>heme c</name>
        <dbReference type="ChEBI" id="CHEBI:61717"/>
        <label>3</label>
    </ligand>
</feature>
<comment type="subcellular location">
    <subcellularLocation>
        <location evidence="1">Cell membrane</location>
    </subcellularLocation>
</comment>
<evidence type="ECO:0000313" key="16">
    <source>
        <dbReference type="EMBL" id="EKF41110.1"/>
    </source>
</evidence>
<dbReference type="RefSeq" id="WP_009451827.1">
    <property type="nucleotide sequence ID" value="NZ_AMSI01000013.1"/>
</dbReference>
<evidence type="ECO:0000256" key="2">
    <source>
        <dbReference type="ARBA" id="ARBA00022448"/>
    </source>
</evidence>
<protein>
    <submittedName>
        <fullName evidence="16">Gluconate 2-dehydrogenase (Acceptor)</fullName>
    </submittedName>
</protein>
<keyword evidence="3" id="KW-1003">Cell membrane</keyword>
<evidence type="ECO:0000256" key="6">
    <source>
        <dbReference type="ARBA" id="ARBA00022723"/>
    </source>
</evidence>
<dbReference type="GO" id="GO:0016614">
    <property type="term" value="F:oxidoreductase activity, acting on CH-OH group of donors"/>
    <property type="evidence" value="ECO:0007669"/>
    <property type="project" value="InterPro"/>
</dbReference>
<evidence type="ECO:0000259" key="15">
    <source>
        <dbReference type="PROSITE" id="PS51007"/>
    </source>
</evidence>
<dbReference type="PATRIC" id="fig|1231190.3.peg.3743"/>
<sequence>MKTLLKIIGLLVLLGLVAVAAIAFVPIRATPPQGQVAADFKPAEGQGEYAMRLADCAACHTAEGGKPFAGGRPIESPFGTIWSTNITPDPETGIGGYTLDEFRHVLYDGVRRDGAHLYPAMPYENYRMASEEDVRALYDYFMNGVEPVKSEVKKTALDFPFNQRWGIRVWDWVGLASPGFKPRYNNPVLNRGAYIVETLGHCGACHSPRTPIFAQDGTDGTSDGFLRGGEIAGWSAPDLRGAKSAPQLWSASQLKAYLASGRNNHSAVTGEMSLVVQDSLQYLTNEDLDAVVAYLRHIGDGDGGKEELPASGEKPAPDATTALLNSADPSMDLGPRLYLDNCGACHFTNGKGADGVFPELDGNSLVTADQVTGLLHVILNGSRLPSTRERPADLAMPGFGKRLSDEEVAALATFLRGAWSNKAGPVDTATVAANRSGS</sequence>
<dbReference type="OrthoDB" id="9811281at2"/>
<dbReference type="InterPro" id="IPR008168">
    <property type="entry name" value="Cyt_C_IC"/>
</dbReference>
<dbReference type="SUPFAM" id="SSF46626">
    <property type="entry name" value="Cytochrome c"/>
    <property type="match status" value="3"/>
</dbReference>
<evidence type="ECO:0000313" key="17">
    <source>
        <dbReference type="Proteomes" id="UP000007374"/>
    </source>
</evidence>
<accession>K2NP17</accession>
<dbReference type="GO" id="GO:0005506">
    <property type="term" value="F:iron ion binding"/>
    <property type="evidence" value="ECO:0007669"/>
    <property type="project" value="InterPro"/>
</dbReference>
<feature type="domain" description="Cytochrome c" evidence="15">
    <location>
        <begin position="329"/>
        <end position="419"/>
    </location>
</feature>
<feature type="binding site" description="covalent" evidence="12">
    <location>
        <position position="205"/>
    </location>
    <ligand>
        <name>heme c</name>
        <dbReference type="ChEBI" id="CHEBI:61717"/>
        <label>2</label>
    </ligand>
</feature>
<gene>
    <name evidence="16" type="ORF">NA8A_18115</name>
</gene>
<keyword evidence="10 13" id="KW-0408">Iron</keyword>
<dbReference type="EMBL" id="AMSI01000013">
    <property type="protein sequence ID" value="EKF41110.1"/>
    <property type="molecule type" value="Genomic_DNA"/>
</dbReference>
<organism evidence="16 17">
    <name type="scientific">Nitratireductor indicus C115</name>
    <dbReference type="NCBI Taxonomy" id="1231190"/>
    <lineage>
        <taxon>Bacteria</taxon>
        <taxon>Pseudomonadati</taxon>
        <taxon>Pseudomonadota</taxon>
        <taxon>Alphaproteobacteria</taxon>
        <taxon>Hyphomicrobiales</taxon>
        <taxon>Phyllobacteriaceae</taxon>
        <taxon>Nitratireductor</taxon>
    </lineage>
</organism>
<feature type="binding site" description="covalent" evidence="12">
    <location>
        <position position="202"/>
    </location>
    <ligand>
        <name>heme c</name>
        <dbReference type="ChEBI" id="CHEBI:61717"/>
        <label>2</label>
    </ligand>
</feature>
<feature type="binding site" description="axial binding residue" evidence="13">
    <location>
        <position position="206"/>
    </location>
    <ligand>
        <name>heme c</name>
        <dbReference type="ChEBI" id="CHEBI:61717"/>
        <label>2</label>
    </ligand>
    <ligandPart>
        <name>Fe</name>
        <dbReference type="ChEBI" id="CHEBI:18248"/>
    </ligandPart>
</feature>
<keyword evidence="17" id="KW-1185">Reference proteome</keyword>
<keyword evidence="6 13" id="KW-0479">Metal-binding</keyword>
<dbReference type="PRINTS" id="PR00605">
    <property type="entry name" value="CYTCHROMECIC"/>
</dbReference>
<dbReference type="PANTHER" id="PTHR35008:SF8">
    <property type="entry name" value="ALCOHOL DEHYDROGENASE CYTOCHROME C SUBUNIT"/>
    <property type="match status" value="1"/>
</dbReference>
<name>K2NP17_9HYPH</name>
<dbReference type="InterPro" id="IPR014353">
    <property type="entry name" value="Membr-bd_ADH_cyt_c"/>
</dbReference>
<feature type="binding site" description="covalent" evidence="12">
    <location>
        <position position="59"/>
    </location>
    <ligand>
        <name>heme c</name>
        <dbReference type="ChEBI" id="CHEBI:61717"/>
        <label>1</label>
    </ligand>
</feature>
<dbReference type="PROSITE" id="PS51007">
    <property type="entry name" value="CYTC"/>
    <property type="match status" value="3"/>
</dbReference>
<feature type="domain" description="Cytochrome c" evidence="15">
    <location>
        <begin position="40"/>
        <end position="145"/>
    </location>
</feature>
<dbReference type="InterPro" id="IPR036909">
    <property type="entry name" value="Cyt_c-like_dom_sf"/>
</dbReference>
<evidence type="ECO:0000256" key="7">
    <source>
        <dbReference type="ARBA" id="ARBA00022729"/>
    </source>
</evidence>
<evidence type="ECO:0000256" key="1">
    <source>
        <dbReference type="ARBA" id="ARBA00004236"/>
    </source>
</evidence>
<keyword evidence="5" id="KW-0679">Respiratory chain</keyword>
<evidence type="ECO:0000256" key="10">
    <source>
        <dbReference type="ARBA" id="ARBA00023004"/>
    </source>
</evidence>
<dbReference type="STRING" id="721133.SAMN05216176_112143"/>
<keyword evidence="7" id="KW-0732">Signal</keyword>
<evidence type="ECO:0000256" key="13">
    <source>
        <dbReference type="PIRSR" id="PIRSR000018-51"/>
    </source>
</evidence>
<reference evidence="16 17" key="1">
    <citation type="journal article" date="2012" name="J. Bacteriol.">
        <title>Genome Sequence of Nitratireductor indicus Type Strain C115.</title>
        <authorList>
            <person name="Lai Q."/>
            <person name="Li G."/>
            <person name="Yu Z."/>
            <person name="Shao Z."/>
        </authorList>
    </citation>
    <scope>NUCLEOTIDE SEQUENCE [LARGE SCALE GENOMIC DNA]</scope>
    <source>
        <strain evidence="16 17">C115</strain>
    </source>
</reference>
<dbReference type="Pfam" id="PF00034">
    <property type="entry name" value="Cytochrom_C"/>
    <property type="match status" value="1"/>
</dbReference>